<evidence type="ECO:0000313" key="2">
    <source>
        <dbReference type="Proteomes" id="UP001621706"/>
    </source>
</evidence>
<gene>
    <name evidence="1" type="ORF">V3I07_04815</name>
</gene>
<dbReference type="InterPro" id="IPR011652">
    <property type="entry name" value="MORN_2"/>
</dbReference>
<dbReference type="RefSeq" id="WP_088397764.1">
    <property type="nucleotide sequence ID" value="NZ_JAZGZP010000006.1"/>
</dbReference>
<accession>A0ABW8P755</accession>
<evidence type="ECO:0008006" key="3">
    <source>
        <dbReference type="Google" id="ProtNLM"/>
    </source>
</evidence>
<organism evidence="1 2">
    <name type="scientific">Flavobacterium oreochromis</name>
    <dbReference type="NCBI Taxonomy" id="2906078"/>
    <lineage>
        <taxon>Bacteria</taxon>
        <taxon>Pseudomonadati</taxon>
        <taxon>Bacteroidota</taxon>
        <taxon>Flavobacteriia</taxon>
        <taxon>Flavobacteriales</taxon>
        <taxon>Flavobacteriaceae</taxon>
        <taxon>Flavobacterium</taxon>
    </lineage>
</organism>
<proteinExistence type="predicted"/>
<reference evidence="1 2" key="1">
    <citation type="submission" date="2024-02" db="EMBL/GenBank/DDBJ databases">
        <title>Comparative Genomic Analysis of Flavobacterium Species Causing Columnaris Disease of Freshwater Fish in Thailand: Insights into Virulence and Resistance Mechanisms.</title>
        <authorList>
            <person name="Nguyen D."/>
            <person name="Chokmangmeepisarn P."/>
            <person name="Khianchaikhan K."/>
            <person name="Morishita M."/>
            <person name="Bunnoy A."/>
            <person name="Rodkhum C."/>
        </authorList>
    </citation>
    <scope>NUCLEOTIDE SEQUENCE [LARGE SCALE GENOMIC DNA]</scope>
    <source>
        <strain evidence="1 2">CNRT2201</strain>
    </source>
</reference>
<dbReference type="EMBL" id="JAZGZP010000006">
    <property type="protein sequence ID" value="MFK7000213.1"/>
    <property type="molecule type" value="Genomic_DNA"/>
</dbReference>
<comment type="caution">
    <text evidence="1">The sequence shown here is derived from an EMBL/GenBank/DDBJ whole genome shotgun (WGS) entry which is preliminary data.</text>
</comment>
<protein>
    <recommendedName>
        <fullName evidence="3">GIY-YIG domain-containing protein</fullName>
    </recommendedName>
</protein>
<keyword evidence="2" id="KW-1185">Reference proteome</keyword>
<dbReference type="Pfam" id="PF07661">
    <property type="entry name" value="MORN_2"/>
    <property type="match status" value="1"/>
</dbReference>
<evidence type="ECO:0000313" key="1">
    <source>
        <dbReference type="EMBL" id="MFK7000213.1"/>
    </source>
</evidence>
<dbReference type="Proteomes" id="UP001621706">
    <property type="component" value="Unassembled WGS sequence"/>
</dbReference>
<name>A0ABW8P755_9FLAO</name>
<sequence length="110" mass="13334">MGHKIGIWKYYHENGKLKSIGTYVRLVKDAFRSEKPIIKSVKRGVWKEFDTKENLIREKKFPSREKTLDSLYITKDYNESKERAIERRINRILEDDKYYLEYKSSLQVKK</sequence>